<dbReference type="PhylomeDB" id="Q2RUN0"/>
<name>Q2RUN0_RHORT</name>
<organism evidence="7 8">
    <name type="scientific">Rhodospirillum rubrum (strain ATCC 11170 / ATH 1.1.1 / DSM 467 / LMG 4362 / NCIMB 8255 / S1)</name>
    <dbReference type="NCBI Taxonomy" id="269796"/>
    <lineage>
        <taxon>Bacteria</taxon>
        <taxon>Pseudomonadati</taxon>
        <taxon>Pseudomonadota</taxon>
        <taxon>Alphaproteobacteria</taxon>
        <taxon>Rhodospirillales</taxon>
        <taxon>Rhodospirillaceae</taxon>
        <taxon>Rhodospirillum</taxon>
    </lineage>
</organism>
<dbReference type="InterPro" id="IPR017871">
    <property type="entry name" value="ABC_transporter-like_CS"/>
</dbReference>
<evidence type="ECO:0000256" key="1">
    <source>
        <dbReference type="ARBA" id="ARBA00022448"/>
    </source>
</evidence>
<dbReference type="PANTHER" id="PTHR43790:SF9">
    <property type="entry name" value="GALACTOFURANOSE TRANSPORTER ATP-BINDING PROTEIN YTFR"/>
    <property type="match status" value="1"/>
</dbReference>
<dbReference type="EC" id="3.6.3.25" evidence="7"/>
<dbReference type="GO" id="GO:0016887">
    <property type="term" value="F:ATP hydrolysis activity"/>
    <property type="evidence" value="ECO:0007669"/>
    <property type="project" value="InterPro"/>
</dbReference>
<keyword evidence="8" id="KW-1185">Reference proteome</keyword>
<evidence type="ECO:0000313" key="7">
    <source>
        <dbReference type="EMBL" id="ABC22165.1"/>
    </source>
</evidence>
<dbReference type="InterPro" id="IPR050107">
    <property type="entry name" value="ABC_carbohydrate_import_ATPase"/>
</dbReference>
<keyword evidence="4" id="KW-0547">Nucleotide-binding</keyword>
<dbReference type="EMBL" id="CP000230">
    <property type="protein sequence ID" value="ABC22165.1"/>
    <property type="molecule type" value="Genomic_DNA"/>
</dbReference>
<dbReference type="PATRIC" id="fig|269796.9.peg.1432"/>
<dbReference type="PROSITE" id="PS00211">
    <property type="entry name" value="ABC_TRANSPORTER_1"/>
    <property type="match status" value="1"/>
</dbReference>
<dbReference type="Gene3D" id="3.40.50.300">
    <property type="entry name" value="P-loop containing nucleotide triphosphate hydrolases"/>
    <property type="match status" value="2"/>
</dbReference>
<evidence type="ECO:0000259" key="6">
    <source>
        <dbReference type="PROSITE" id="PS50893"/>
    </source>
</evidence>
<dbReference type="STRING" id="269796.Rru_A1364"/>
<dbReference type="HOGENOM" id="CLU_000604_92_3_5"/>
<reference evidence="7 8" key="1">
    <citation type="journal article" date="2011" name="Stand. Genomic Sci.">
        <title>Complete genome sequence of Rhodospirillum rubrum type strain (S1).</title>
        <authorList>
            <person name="Munk A.C."/>
            <person name="Copeland A."/>
            <person name="Lucas S."/>
            <person name="Lapidus A."/>
            <person name="Del Rio T.G."/>
            <person name="Barry K."/>
            <person name="Detter J.C."/>
            <person name="Hammon N."/>
            <person name="Israni S."/>
            <person name="Pitluck S."/>
            <person name="Brettin T."/>
            <person name="Bruce D."/>
            <person name="Han C."/>
            <person name="Tapia R."/>
            <person name="Gilna P."/>
            <person name="Schmutz J."/>
            <person name="Larimer F."/>
            <person name="Land M."/>
            <person name="Kyrpides N.C."/>
            <person name="Mavromatis K."/>
            <person name="Richardson P."/>
            <person name="Rohde M."/>
            <person name="Goker M."/>
            <person name="Klenk H.P."/>
            <person name="Zhang Y."/>
            <person name="Roberts G.P."/>
            <person name="Reslewic S."/>
            <person name="Schwartz D.C."/>
        </authorList>
    </citation>
    <scope>NUCLEOTIDE SEQUENCE [LARGE SCALE GENOMIC DNA]</scope>
    <source>
        <strain evidence="8">ATCC 11170 / ATH 1.1.1 / DSM 467 / LMG 4362 / NCIMB 8255 / S1</strain>
    </source>
</reference>
<sequence length="518" mass="55709">MAFLDVKGIRKTFPGVVALDGVDLEIELGAVHVLAGENGAGKSTLIRALTGLLPLDGGSIHIDGRDALTDRSAFDLVAYVPQELSLFPHMSVAENLFMPFAKAGFGGRVLPYAEMNRQAGAILERFSIKARPEQKVKSIAVSDQQLLQIARATTNKRLKVLILDEPTSSLTTQEIDRLFRILRQFRDNGTAIVFVSHKMEEIFELGTTVTVLRNGKTVGHRPMAAVSEPELIRLMSGDEVQLDQLFQPACAPGETIVTVDGLCGQGFHDISFALRRGEILGFAGLVGAGRSEVMQSMFGFKKPTGGTVLLKGRPLKLGKPSAAVEAGMLYLSEERRLHGILPVLSLRENIGISVLDQTSRGGVISTARERGVVGEVIASYDIKASSPEKKIMFLSGGNQQKAIIGRAMARKPDVLIFDEPTRGIDIRNKVEIYKIMKRLAEDGVAIILVSSEMAELKRCASRIITMYSGKLSGEFATATTDTHTLVGAIIGSAQSGQPPAGAPSPVADLETGARCHVL</sequence>
<dbReference type="PANTHER" id="PTHR43790">
    <property type="entry name" value="CARBOHYDRATE TRANSPORT ATP-BINDING PROTEIN MG119-RELATED"/>
    <property type="match status" value="1"/>
</dbReference>
<gene>
    <name evidence="7" type="ordered locus">Rru_A1364</name>
</gene>
<dbReference type="SUPFAM" id="SSF52540">
    <property type="entry name" value="P-loop containing nucleoside triphosphate hydrolases"/>
    <property type="match status" value="2"/>
</dbReference>
<feature type="domain" description="ABC transporter" evidence="6">
    <location>
        <begin position="4"/>
        <end position="493"/>
    </location>
</feature>
<dbReference type="AlphaFoldDB" id="Q2RUN0"/>
<dbReference type="CDD" id="cd03216">
    <property type="entry name" value="ABC_Carb_Monos_I"/>
    <property type="match status" value="1"/>
</dbReference>
<dbReference type="SMART" id="SM00382">
    <property type="entry name" value="AAA"/>
    <property type="match status" value="2"/>
</dbReference>
<dbReference type="GO" id="GO:0005524">
    <property type="term" value="F:ATP binding"/>
    <property type="evidence" value="ECO:0007669"/>
    <property type="project" value="UniProtKB-KW"/>
</dbReference>
<proteinExistence type="predicted"/>
<evidence type="ECO:0000256" key="3">
    <source>
        <dbReference type="ARBA" id="ARBA00022737"/>
    </source>
</evidence>
<keyword evidence="1" id="KW-0813">Transport</keyword>
<dbReference type="KEGG" id="rru:Rru_A1364"/>
<keyword evidence="2" id="KW-0762">Sugar transport</keyword>
<keyword evidence="7" id="KW-0378">Hydrolase</keyword>
<dbReference type="eggNOG" id="COG1129">
    <property type="taxonomic scope" value="Bacteria"/>
</dbReference>
<evidence type="ECO:0000256" key="5">
    <source>
        <dbReference type="ARBA" id="ARBA00022840"/>
    </source>
</evidence>
<evidence type="ECO:0000256" key="2">
    <source>
        <dbReference type="ARBA" id="ARBA00022597"/>
    </source>
</evidence>
<dbReference type="RefSeq" id="WP_011389118.1">
    <property type="nucleotide sequence ID" value="NC_007643.1"/>
</dbReference>
<dbReference type="Pfam" id="PF00005">
    <property type="entry name" value="ABC_tran"/>
    <property type="match status" value="2"/>
</dbReference>
<keyword evidence="3" id="KW-0677">Repeat</keyword>
<dbReference type="InterPro" id="IPR003439">
    <property type="entry name" value="ABC_transporter-like_ATP-bd"/>
</dbReference>
<dbReference type="PROSITE" id="PS50893">
    <property type="entry name" value="ABC_TRANSPORTER_2"/>
    <property type="match status" value="1"/>
</dbReference>
<accession>Q2RUN0</accession>
<dbReference type="Proteomes" id="UP000001929">
    <property type="component" value="Chromosome"/>
</dbReference>
<evidence type="ECO:0000313" key="8">
    <source>
        <dbReference type="Proteomes" id="UP000001929"/>
    </source>
</evidence>
<dbReference type="CDD" id="cd03215">
    <property type="entry name" value="ABC_Carb_Monos_II"/>
    <property type="match status" value="1"/>
</dbReference>
<dbReference type="InterPro" id="IPR027417">
    <property type="entry name" value="P-loop_NTPase"/>
</dbReference>
<protein>
    <submittedName>
        <fullName evidence="7">ABC transporter component</fullName>
        <ecNumber evidence="7">3.6.3.25</ecNumber>
    </submittedName>
</protein>
<dbReference type="EnsemblBacteria" id="ABC22165">
    <property type="protein sequence ID" value="ABC22165"/>
    <property type="gene ID" value="Rru_A1364"/>
</dbReference>
<dbReference type="InterPro" id="IPR003593">
    <property type="entry name" value="AAA+_ATPase"/>
</dbReference>
<evidence type="ECO:0000256" key="4">
    <source>
        <dbReference type="ARBA" id="ARBA00022741"/>
    </source>
</evidence>
<keyword evidence="5" id="KW-0067">ATP-binding</keyword>